<name>A0A414PRV2_FUSMR</name>
<dbReference type="PANTHER" id="PTHR43298">
    <property type="entry name" value="MULTIDRUG RESISTANCE PROTEIN NORM-RELATED"/>
    <property type="match status" value="1"/>
</dbReference>
<dbReference type="InterPro" id="IPR002528">
    <property type="entry name" value="MATE_fam"/>
</dbReference>
<keyword evidence="6 7" id="KW-0472">Membrane</keyword>
<feature type="transmembrane region" description="Helical" evidence="7">
    <location>
        <begin position="351"/>
        <end position="372"/>
    </location>
</feature>
<gene>
    <name evidence="8" type="ORF">DW663_08800</name>
</gene>
<organism evidence="8 9">
    <name type="scientific">Fusobacterium mortiferum</name>
    <dbReference type="NCBI Taxonomy" id="850"/>
    <lineage>
        <taxon>Bacteria</taxon>
        <taxon>Fusobacteriati</taxon>
        <taxon>Fusobacteriota</taxon>
        <taxon>Fusobacteriia</taxon>
        <taxon>Fusobacteriales</taxon>
        <taxon>Fusobacteriaceae</taxon>
        <taxon>Fusobacterium</taxon>
    </lineage>
</organism>
<evidence type="ECO:0000256" key="7">
    <source>
        <dbReference type="SAM" id="Phobius"/>
    </source>
</evidence>
<dbReference type="PANTHER" id="PTHR43298:SF2">
    <property type="entry name" value="FMN_FAD EXPORTER YEEO-RELATED"/>
    <property type="match status" value="1"/>
</dbReference>
<feature type="transmembrane region" description="Helical" evidence="7">
    <location>
        <begin position="189"/>
        <end position="209"/>
    </location>
</feature>
<protein>
    <submittedName>
        <fullName evidence="8">MATE family efflux transporter</fullName>
    </submittedName>
</protein>
<feature type="transmembrane region" description="Helical" evidence="7">
    <location>
        <begin position="313"/>
        <end position="331"/>
    </location>
</feature>
<evidence type="ECO:0000313" key="9">
    <source>
        <dbReference type="Proteomes" id="UP000284676"/>
    </source>
</evidence>
<feature type="transmembrane region" description="Helical" evidence="7">
    <location>
        <begin position="45"/>
        <end position="67"/>
    </location>
</feature>
<dbReference type="GO" id="GO:0042910">
    <property type="term" value="F:xenobiotic transmembrane transporter activity"/>
    <property type="evidence" value="ECO:0007669"/>
    <property type="project" value="InterPro"/>
</dbReference>
<feature type="transmembrane region" description="Helical" evidence="7">
    <location>
        <begin position="166"/>
        <end position="183"/>
    </location>
</feature>
<evidence type="ECO:0000256" key="3">
    <source>
        <dbReference type="ARBA" id="ARBA00022448"/>
    </source>
</evidence>
<evidence type="ECO:0000313" key="8">
    <source>
        <dbReference type="EMBL" id="RHF71285.1"/>
    </source>
</evidence>
<keyword evidence="4 7" id="KW-0812">Transmembrane</keyword>
<reference evidence="8 9" key="1">
    <citation type="submission" date="2018-08" db="EMBL/GenBank/DDBJ databases">
        <title>A genome reference for cultivated species of the human gut microbiota.</title>
        <authorList>
            <person name="Zou Y."/>
            <person name="Xue W."/>
            <person name="Luo G."/>
        </authorList>
    </citation>
    <scope>NUCLEOTIDE SEQUENCE [LARGE SCALE GENOMIC DNA]</scope>
    <source>
        <strain evidence="8 9">AM25-1</strain>
    </source>
</reference>
<dbReference type="NCBIfam" id="TIGR00797">
    <property type="entry name" value="matE"/>
    <property type="match status" value="1"/>
</dbReference>
<evidence type="ECO:0000256" key="1">
    <source>
        <dbReference type="ARBA" id="ARBA00004141"/>
    </source>
</evidence>
<dbReference type="InterPro" id="IPR044644">
    <property type="entry name" value="DinF-like"/>
</dbReference>
<comment type="subcellular location">
    <subcellularLocation>
        <location evidence="1">Membrane</location>
        <topology evidence="1">Multi-pass membrane protein</topology>
    </subcellularLocation>
</comment>
<feature type="transmembrane region" description="Helical" evidence="7">
    <location>
        <begin position="406"/>
        <end position="424"/>
    </location>
</feature>
<feature type="transmembrane region" description="Helical" evidence="7">
    <location>
        <begin position="88"/>
        <end position="111"/>
    </location>
</feature>
<evidence type="ECO:0000256" key="4">
    <source>
        <dbReference type="ARBA" id="ARBA00022692"/>
    </source>
</evidence>
<evidence type="ECO:0000256" key="6">
    <source>
        <dbReference type="ARBA" id="ARBA00023136"/>
    </source>
</evidence>
<feature type="transmembrane region" description="Helical" evidence="7">
    <location>
        <begin position="269"/>
        <end position="292"/>
    </location>
</feature>
<dbReference type="CDD" id="cd13136">
    <property type="entry name" value="MATE_DinF_like"/>
    <property type="match status" value="1"/>
</dbReference>
<sequence>MTNNNITNKMFLSLMIPFILSTITQPLLGAADMAVIGKLNNTNFISGVSIGTLIFNTIYWIFGFLRVSTTAYSAQSSHYTNKKDISDVFFRPLLIAFIISFIMIISQNLIFESSMKFINPDINIQKVAYTYFKILIWGAPFVLTNYVLLGWLMGLGNVKSSMTMQISGNLLNILLDILFVIFLDYKVEGVAYATLISQIFSTILGIIFITPYSYHKYLDFKSIINKKEIINILCVNRDLMIRTFCLVSHNNLFTMASSRLGGDILATNAILFQIMSIFSYAFDGIANTASVFSGRARGRKNNTLMKNCWKQTFFWGIIATILITIVFVLFNRTIIEIFTKLPNILILTQKYSIWLVLYPSIAFLGLTFYGVFTGAAKTVPIMTSTVLAFISFFIAWKFLIPIYGNNGVWLSLLVFYLGRGIFLIPQLKKTLTN</sequence>
<dbReference type="Pfam" id="PF01554">
    <property type="entry name" value="MatE"/>
    <property type="match status" value="2"/>
</dbReference>
<feature type="transmembrane region" description="Helical" evidence="7">
    <location>
        <begin position="131"/>
        <end position="154"/>
    </location>
</feature>
<dbReference type="EMBL" id="QRHL01000016">
    <property type="protein sequence ID" value="RHF71285.1"/>
    <property type="molecule type" value="Genomic_DNA"/>
</dbReference>
<dbReference type="InterPro" id="IPR050222">
    <property type="entry name" value="MATE_MdtK"/>
</dbReference>
<keyword evidence="5 7" id="KW-1133">Transmembrane helix</keyword>
<proteinExistence type="inferred from homology"/>
<dbReference type="GO" id="GO:0005886">
    <property type="term" value="C:plasma membrane"/>
    <property type="evidence" value="ECO:0007669"/>
    <property type="project" value="TreeGrafter"/>
</dbReference>
<dbReference type="AlphaFoldDB" id="A0A414PRV2"/>
<evidence type="ECO:0000256" key="2">
    <source>
        <dbReference type="ARBA" id="ARBA00010199"/>
    </source>
</evidence>
<evidence type="ECO:0000256" key="5">
    <source>
        <dbReference type="ARBA" id="ARBA00022989"/>
    </source>
</evidence>
<feature type="transmembrane region" description="Helical" evidence="7">
    <location>
        <begin position="379"/>
        <end position="400"/>
    </location>
</feature>
<comment type="caution">
    <text evidence="8">The sequence shown here is derived from an EMBL/GenBank/DDBJ whole genome shotgun (WGS) entry which is preliminary data.</text>
</comment>
<comment type="similarity">
    <text evidence="2">Belongs to the multi antimicrobial extrusion (MATE) (TC 2.A.66.1) family.</text>
</comment>
<dbReference type="RefSeq" id="WP_118126743.1">
    <property type="nucleotide sequence ID" value="NZ_CAEUHP010000001.1"/>
</dbReference>
<accession>A0A414PRV2</accession>
<dbReference type="GO" id="GO:0015297">
    <property type="term" value="F:antiporter activity"/>
    <property type="evidence" value="ECO:0007669"/>
    <property type="project" value="InterPro"/>
</dbReference>
<dbReference type="Proteomes" id="UP000284676">
    <property type="component" value="Unassembled WGS sequence"/>
</dbReference>
<keyword evidence="3" id="KW-0813">Transport</keyword>